<accession>A0A6A5ZXW2</accession>
<evidence type="ECO:0000313" key="3">
    <source>
        <dbReference type="Proteomes" id="UP000799771"/>
    </source>
</evidence>
<name>A0A6A5ZXW2_9PLEO</name>
<dbReference type="RefSeq" id="XP_033518509.1">
    <property type="nucleotide sequence ID" value="XM_033666977.1"/>
</dbReference>
<protein>
    <submittedName>
        <fullName evidence="2">Uncharacterized protein</fullName>
    </submittedName>
</protein>
<feature type="compositionally biased region" description="Acidic residues" evidence="1">
    <location>
        <begin position="116"/>
        <end position="130"/>
    </location>
</feature>
<dbReference type="GeneID" id="54407409"/>
<dbReference type="Proteomes" id="UP000799771">
    <property type="component" value="Unassembled WGS sequence"/>
</dbReference>
<feature type="region of interest" description="Disordered" evidence="1">
    <location>
        <begin position="116"/>
        <end position="163"/>
    </location>
</feature>
<dbReference type="EMBL" id="ML977520">
    <property type="protein sequence ID" value="KAF2124116.1"/>
    <property type="molecule type" value="Genomic_DNA"/>
</dbReference>
<gene>
    <name evidence="2" type="ORF">P153DRAFT_361310</name>
</gene>
<dbReference type="OrthoDB" id="3694346at2759"/>
<keyword evidence="3" id="KW-1185">Reference proteome</keyword>
<feature type="compositionally biased region" description="Basic and acidic residues" evidence="1">
    <location>
        <begin position="131"/>
        <end position="150"/>
    </location>
</feature>
<dbReference type="AlphaFoldDB" id="A0A6A5ZXW2"/>
<organism evidence="2 3">
    <name type="scientific">Dothidotthia symphoricarpi CBS 119687</name>
    <dbReference type="NCBI Taxonomy" id="1392245"/>
    <lineage>
        <taxon>Eukaryota</taxon>
        <taxon>Fungi</taxon>
        <taxon>Dikarya</taxon>
        <taxon>Ascomycota</taxon>
        <taxon>Pezizomycotina</taxon>
        <taxon>Dothideomycetes</taxon>
        <taxon>Pleosporomycetidae</taxon>
        <taxon>Pleosporales</taxon>
        <taxon>Dothidotthiaceae</taxon>
        <taxon>Dothidotthia</taxon>
    </lineage>
</organism>
<reference evidence="2" key="1">
    <citation type="journal article" date="2020" name="Stud. Mycol.">
        <title>101 Dothideomycetes genomes: a test case for predicting lifestyles and emergence of pathogens.</title>
        <authorList>
            <person name="Haridas S."/>
            <person name="Albert R."/>
            <person name="Binder M."/>
            <person name="Bloem J."/>
            <person name="Labutti K."/>
            <person name="Salamov A."/>
            <person name="Andreopoulos B."/>
            <person name="Baker S."/>
            <person name="Barry K."/>
            <person name="Bills G."/>
            <person name="Bluhm B."/>
            <person name="Cannon C."/>
            <person name="Castanera R."/>
            <person name="Culley D."/>
            <person name="Daum C."/>
            <person name="Ezra D."/>
            <person name="Gonzalez J."/>
            <person name="Henrissat B."/>
            <person name="Kuo A."/>
            <person name="Liang C."/>
            <person name="Lipzen A."/>
            <person name="Lutzoni F."/>
            <person name="Magnuson J."/>
            <person name="Mondo S."/>
            <person name="Nolan M."/>
            <person name="Ohm R."/>
            <person name="Pangilinan J."/>
            <person name="Park H.-J."/>
            <person name="Ramirez L."/>
            <person name="Alfaro M."/>
            <person name="Sun H."/>
            <person name="Tritt A."/>
            <person name="Yoshinaga Y."/>
            <person name="Zwiers L.-H."/>
            <person name="Turgeon B."/>
            <person name="Goodwin S."/>
            <person name="Spatafora J."/>
            <person name="Crous P."/>
            <person name="Grigoriev I."/>
        </authorList>
    </citation>
    <scope>NUCLEOTIDE SEQUENCE</scope>
    <source>
        <strain evidence="2">CBS 119687</strain>
    </source>
</reference>
<proteinExistence type="predicted"/>
<evidence type="ECO:0000256" key="1">
    <source>
        <dbReference type="SAM" id="MobiDB-lite"/>
    </source>
</evidence>
<sequence length="163" mass="18642">MSSPSLHATNKIGFIHSPDERVKKLLEYKDWVAQGGLDEFAKLHNLQSGFENRLYDVKPKISVAYYTKLRTIPALEAELNLKPELNLEPSVDTGPLSWYLSQQFMALAEGWDDEEWGWNWGEGEEGEEEREGEKEEEKGEQGEEKKEAKEAVASVHSKTYPEL</sequence>
<evidence type="ECO:0000313" key="2">
    <source>
        <dbReference type="EMBL" id="KAF2124116.1"/>
    </source>
</evidence>